<dbReference type="Proteomes" id="UP000230233">
    <property type="component" value="Chromosome V"/>
</dbReference>
<sequence length="70" mass="7331">MISTSSLLILVVLLACFMAASAQWGYGGMPYGGYGGYGMGGYGMGGYGMRRRMWGSPYGMGGYGGYGWGK</sequence>
<dbReference type="AlphaFoldDB" id="A0A2G5TBL3"/>
<evidence type="ECO:0000313" key="3">
    <source>
        <dbReference type="Proteomes" id="UP000230233"/>
    </source>
</evidence>
<evidence type="ECO:0000313" key="2">
    <source>
        <dbReference type="EMBL" id="PIC24456.1"/>
    </source>
</evidence>
<protein>
    <submittedName>
        <fullName evidence="2">Uncharacterized protein</fullName>
    </submittedName>
</protein>
<evidence type="ECO:0000256" key="1">
    <source>
        <dbReference type="SAM" id="SignalP"/>
    </source>
</evidence>
<keyword evidence="1" id="KW-0732">Signal</keyword>
<dbReference type="EMBL" id="PDUG01000005">
    <property type="protein sequence ID" value="PIC24456.1"/>
    <property type="molecule type" value="Genomic_DNA"/>
</dbReference>
<accession>A0A2G5TBL3</accession>
<dbReference type="PANTHER" id="PTHR22552">
    <property type="entry name" value="GEO11429P1"/>
    <property type="match status" value="1"/>
</dbReference>
<comment type="caution">
    <text evidence="2">The sequence shown here is derived from an EMBL/GenBank/DDBJ whole genome shotgun (WGS) entry which is preliminary data.</text>
</comment>
<dbReference type="STRING" id="1611254.A0A2G5TBL3"/>
<feature type="signal peptide" evidence="1">
    <location>
        <begin position="1"/>
        <end position="22"/>
    </location>
</feature>
<reference evidence="3" key="1">
    <citation type="submission" date="2017-10" db="EMBL/GenBank/DDBJ databases">
        <title>Rapid genome shrinkage in a self-fertile nematode reveals novel sperm competition proteins.</title>
        <authorList>
            <person name="Yin D."/>
            <person name="Schwarz E.M."/>
            <person name="Thomas C.G."/>
            <person name="Felde R.L."/>
            <person name="Korf I.F."/>
            <person name="Cutter A.D."/>
            <person name="Schartner C.M."/>
            <person name="Ralston E.J."/>
            <person name="Meyer B.J."/>
            <person name="Haag E.S."/>
        </authorList>
    </citation>
    <scope>NUCLEOTIDE SEQUENCE [LARGE SCALE GENOMIC DNA]</scope>
    <source>
        <strain evidence="3">JU1422</strain>
    </source>
</reference>
<proteinExistence type="predicted"/>
<feature type="chain" id="PRO_5013579606" evidence="1">
    <location>
        <begin position="23"/>
        <end position="70"/>
    </location>
</feature>
<organism evidence="2 3">
    <name type="scientific">Caenorhabditis nigoni</name>
    <dbReference type="NCBI Taxonomy" id="1611254"/>
    <lineage>
        <taxon>Eukaryota</taxon>
        <taxon>Metazoa</taxon>
        <taxon>Ecdysozoa</taxon>
        <taxon>Nematoda</taxon>
        <taxon>Chromadorea</taxon>
        <taxon>Rhabditida</taxon>
        <taxon>Rhabditina</taxon>
        <taxon>Rhabditomorpha</taxon>
        <taxon>Rhabditoidea</taxon>
        <taxon>Rhabditidae</taxon>
        <taxon>Peloderinae</taxon>
        <taxon>Caenorhabditis</taxon>
    </lineage>
</organism>
<dbReference type="PANTHER" id="PTHR22552:SF38">
    <property type="entry name" value="NEUROPEPTIDE-LIKE PROTEIN-RELATED"/>
    <property type="match status" value="1"/>
</dbReference>
<gene>
    <name evidence="2" type="primary">Cnig_chr_V.g17793</name>
    <name evidence="2" type="ORF">B9Z55_017793</name>
</gene>
<name>A0A2G5TBL3_9PELO</name>
<keyword evidence="3" id="KW-1185">Reference proteome</keyword>